<dbReference type="EMBL" id="CAADIZ010000058">
    <property type="protein sequence ID" value="VFS30665.1"/>
    <property type="molecule type" value="Genomic_DNA"/>
</dbReference>
<reference evidence="3" key="1">
    <citation type="submission" date="2019-03" db="EMBL/GenBank/DDBJ databases">
        <authorList>
            <person name="Danneels B."/>
        </authorList>
    </citation>
    <scope>NUCLEOTIDE SEQUENCE</scope>
</reference>
<sequence length="42" mass="4315">MELPRGNDHSQGGTGAGCWLPVHRQACGGTPFTALALADLAH</sequence>
<evidence type="ECO:0000313" key="4">
    <source>
        <dbReference type="EMBL" id="VFS30665.1"/>
    </source>
</evidence>
<organism evidence="3">
    <name type="scientific">plant metagenome</name>
    <dbReference type="NCBI Taxonomy" id="1297885"/>
    <lineage>
        <taxon>unclassified sequences</taxon>
        <taxon>metagenomes</taxon>
        <taxon>organismal metagenomes</taxon>
    </lineage>
</organism>
<name>A0A484VEX8_9ZZZZ</name>
<gene>
    <name evidence="1" type="ORF">ANT2_4609</name>
    <name evidence="2" type="ORF">ANT3_4583</name>
    <name evidence="3" type="ORF">IVO3_4696</name>
    <name evidence="4" type="ORF">RAN7_4628</name>
</gene>
<evidence type="ECO:0000313" key="3">
    <source>
        <dbReference type="EMBL" id="VFR97999.1"/>
    </source>
</evidence>
<dbReference type="EMBL" id="CAADIP010000055">
    <property type="protein sequence ID" value="VFR97999.1"/>
    <property type="molecule type" value="Genomic_DNA"/>
</dbReference>
<evidence type="ECO:0000313" key="1">
    <source>
        <dbReference type="EMBL" id="VFR37019.1"/>
    </source>
</evidence>
<dbReference type="EMBL" id="CAADID010000002">
    <property type="protein sequence ID" value="VFR57991.1"/>
    <property type="molecule type" value="Genomic_DNA"/>
</dbReference>
<dbReference type="EMBL" id="CAADIG010000003">
    <property type="protein sequence ID" value="VFR37019.1"/>
    <property type="molecule type" value="Genomic_DNA"/>
</dbReference>
<evidence type="ECO:0000313" key="2">
    <source>
        <dbReference type="EMBL" id="VFR57991.1"/>
    </source>
</evidence>
<protein>
    <submittedName>
        <fullName evidence="3">Uncharacterized protein</fullName>
    </submittedName>
</protein>
<proteinExistence type="predicted"/>
<dbReference type="AlphaFoldDB" id="A0A484VEX8"/>
<accession>A0A484VEX8</accession>